<dbReference type="Pfam" id="PF12730">
    <property type="entry name" value="ABC2_membrane_4"/>
    <property type="match status" value="1"/>
</dbReference>
<feature type="transmembrane region" description="Helical" evidence="1">
    <location>
        <begin position="232"/>
        <end position="254"/>
    </location>
</feature>
<feature type="transmembrane region" description="Helical" evidence="1">
    <location>
        <begin position="189"/>
        <end position="212"/>
    </location>
</feature>
<dbReference type="Proteomes" id="UP000654993">
    <property type="component" value="Unassembled WGS sequence"/>
</dbReference>
<gene>
    <name evidence="2" type="primary">yxlG</name>
    <name evidence="2" type="ORF">PRECH8_22610</name>
</gene>
<dbReference type="RefSeq" id="WP_242457552.1">
    <property type="nucleotide sequence ID" value="NZ_BMAQ01000031.1"/>
</dbReference>
<organism evidence="2 3">
    <name type="scientific">Insulibacter thermoxylanivorax</name>
    <dbReference type="NCBI Taxonomy" id="2749268"/>
    <lineage>
        <taxon>Bacteria</taxon>
        <taxon>Bacillati</taxon>
        <taxon>Bacillota</taxon>
        <taxon>Bacilli</taxon>
        <taxon>Bacillales</taxon>
        <taxon>Paenibacillaceae</taxon>
        <taxon>Insulibacter</taxon>
    </lineage>
</organism>
<evidence type="ECO:0000313" key="3">
    <source>
        <dbReference type="Proteomes" id="UP000654993"/>
    </source>
</evidence>
<reference evidence="2" key="2">
    <citation type="journal article" date="2021" name="Data Brief">
        <title>Draft genome sequence data of the facultative, thermophilic, xylanolytic bacterium Paenibacillus sp. strain DA-C8.</title>
        <authorList>
            <person name="Chhe C."/>
            <person name="Uke A."/>
            <person name="Baramee S."/>
            <person name="Ungkulpasvich U."/>
            <person name="Tachaapaikoon C."/>
            <person name="Pason P."/>
            <person name="Waeonukul R."/>
            <person name="Ratanakhanokchai K."/>
            <person name="Kosugi A."/>
        </authorList>
    </citation>
    <scope>NUCLEOTIDE SEQUENCE</scope>
    <source>
        <strain evidence="2">DA-C8</strain>
    </source>
</reference>
<comment type="caution">
    <text evidence="2">The sequence shown here is derived from an EMBL/GenBank/DDBJ whole genome shotgun (WGS) entry which is preliminary data.</text>
</comment>
<protein>
    <submittedName>
        <fullName evidence="2">Transmembrane protein YxlG</fullName>
    </submittedName>
</protein>
<feature type="transmembrane region" description="Helical" evidence="1">
    <location>
        <begin position="158"/>
        <end position="182"/>
    </location>
</feature>
<accession>A0A916QDX4</accession>
<reference evidence="2" key="1">
    <citation type="submission" date="2020-08" db="EMBL/GenBank/DDBJ databases">
        <authorList>
            <person name="Uke A."/>
            <person name="Chhe C."/>
            <person name="Baramee S."/>
            <person name="Kosugi A."/>
        </authorList>
    </citation>
    <scope>NUCLEOTIDE SEQUENCE</scope>
    <source>
        <strain evidence="2">DA-C8</strain>
    </source>
</reference>
<proteinExistence type="predicted"/>
<sequence length="264" mass="28548">MNKVMNQYLILLRKELLEAARSYKLLWMPLVFLALGISDPLVNYYMDEILASVGNLPEGFELVMPELAPADLLRASTGQFQLIGLAVLTAVTAGAVSRERQNGTAVMIYTRPLQFAAYFLSKYTAVLLIGALCALLGYGGSIYYTSILYGEIPLLDALYMLGGYLLWLSFVLAFALCMSAAFSTGAATAISLIVIVAGGLIDAAIGSFWIYSPYKLGEYSVDFVALGAAHEHFAVTACITLLLALLCILLGITASRTNRKKVKV</sequence>
<keyword evidence="1 2" id="KW-0812">Transmembrane</keyword>
<feature type="transmembrane region" description="Helical" evidence="1">
    <location>
        <begin position="21"/>
        <end position="38"/>
    </location>
</feature>
<feature type="transmembrane region" description="Helical" evidence="1">
    <location>
        <begin position="78"/>
        <end position="96"/>
    </location>
</feature>
<keyword evidence="1" id="KW-0472">Membrane</keyword>
<dbReference type="AlphaFoldDB" id="A0A916QDX4"/>
<dbReference type="PANTHER" id="PTHR43471">
    <property type="entry name" value="ABC TRANSPORTER PERMEASE"/>
    <property type="match status" value="1"/>
</dbReference>
<evidence type="ECO:0000256" key="1">
    <source>
        <dbReference type="SAM" id="Phobius"/>
    </source>
</evidence>
<keyword evidence="3" id="KW-1185">Reference proteome</keyword>
<feature type="transmembrane region" description="Helical" evidence="1">
    <location>
        <begin position="117"/>
        <end position="138"/>
    </location>
</feature>
<dbReference type="EMBL" id="BMAQ01000031">
    <property type="protein sequence ID" value="GFR38965.1"/>
    <property type="molecule type" value="Genomic_DNA"/>
</dbReference>
<evidence type="ECO:0000313" key="2">
    <source>
        <dbReference type="EMBL" id="GFR38965.1"/>
    </source>
</evidence>
<keyword evidence="1" id="KW-1133">Transmembrane helix</keyword>
<name>A0A916QDX4_9BACL</name>